<evidence type="ECO:0000256" key="10">
    <source>
        <dbReference type="PROSITE-ProRule" id="PRU00703"/>
    </source>
</evidence>
<keyword evidence="4" id="KW-0677">Repeat</keyword>
<gene>
    <name evidence="13" type="primary">107360639</name>
</gene>
<dbReference type="AlphaFoldDB" id="T1K5M1"/>
<dbReference type="SUPFAM" id="SSF81340">
    <property type="entry name" value="Clc chloride channel"/>
    <property type="match status" value="1"/>
</dbReference>
<feature type="transmembrane region" description="Helical" evidence="11">
    <location>
        <begin position="95"/>
        <end position="116"/>
    </location>
</feature>
<dbReference type="OrthoDB" id="428525at2759"/>
<dbReference type="PRINTS" id="PR00762">
    <property type="entry name" value="CLCHANNEL"/>
</dbReference>
<feature type="transmembrane region" description="Helical" evidence="11">
    <location>
        <begin position="284"/>
        <end position="307"/>
    </location>
</feature>
<feature type="transmembrane region" description="Helical" evidence="11">
    <location>
        <begin position="206"/>
        <end position="229"/>
    </location>
</feature>
<dbReference type="KEGG" id="tut:107360639"/>
<sequence length="738" mass="83078">MSLDFLSQKYESLDYDQCENYYFLLEQRQQQRNLNILRNKGFKRWIVILFIGILTALTACGIVIATDKLASYKFHFLMTKMNQCDNSSFCYTPLFYWMGINATLVAIGSIMVTYWAPVAAGSGIPVVKCYLNGVKVPEVVRFKTFVSKAVGVIFSVVGGLATGKEGPMIHCGAVIAAGVSQGKSTTFKKDTHLLDEFKDDREKRDFVSAGAAAGVAAAFGAPIGGVLFSLEEGASFWNQALTWRIFFCSMITTFTLNIVLSIYHNHAGQLSYPGLINFGKFGEINYAIYEIPIYAFLGAIGGILGALHNSINLRLSMIRLKYINRNWSKVAESVFISIFTCSIAYSLIYLDEDCHKKELLSLNETIRAGCKESEFSVMSYLWLATPEATISRLFHSDDDMWTWKTLLIFFVCYFFLATWTYGISVSSGLFIPSLIVGATGGRLFYLLVKHTLPDESDWADGCKFALIGAAAMLGGVVRMTISLTVIMIETTGNITFGPPIMITLIVSKWVGDYFNHESIYDIHIRLAAIPFLYWEPPSLSTTVYASEIMSAPVVALRSVEKVDRIIQVLENETHNGFPVVDTEEFDFTESGSSLEPSYSSPAHYGRFRGLILRWQLIVLLQEKIFNENDEYHKITAGTFRDAYPRYPPIEKIINLITDQERQYSIDLRPVMNPSPYSMSHTASLNRIFQLFRALGLRHLVIVNDYNEVVGIVTRKDIARYRQHCHRGKLFLQTLQISV</sequence>
<dbReference type="HOGENOM" id="CLU_003181_4_1_1"/>
<keyword evidence="5 11" id="KW-1133">Transmembrane helix</keyword>
<dbReference type="InterPro" id="IPR001807">
    <property type="entry name" value="ClC"/>
</dbReference>
<dbReference type="Gene3D" id="1.10.3080.10">
    <property type="entry name" value="Clc chloride channel"/>
    <property type="match status" value="1"/>
</dbReference>
<dbReference type="PANTHER" id="PTHR11689">
    <property type="entry name" value="CHLORIDE CHANNEL PROTEIN CLC FAMILY MEMBER"/>
    <property type="match status" value="1"/>
</dbReference>
<comment type="similarity">
    <text evidence="11">Belongs to the chloride channel (TC 2.A.49) family.</text>
</comment>
<feature type="transmembrane region" description="Helical" evidence="11">
    <location>
        <begin position="241"/>
        <end position="263"/>
    </location>
</feature>
<evidence type="ECO:0000313" key="14">
    <source>
        <dbReference type="Proteomes" id="UP000015104"/>
    </source>
</evidence>
<dbReference type="PROSITE" id="PS51371">
    <property type="entry name" value="CBS"/>
    <property type="match status" value="1"/>
</dbReference>
<dbReference type="SMART" id="SM00116">
    <property type="entry name" value="CBS"/>
    <property type="match status" value="2"/>
</dbReference>
<keyword evidence="7 10" id="KW-0129">CBS domain</keyword>
<dbReference type="InterPro" id="IPR000644">
    <property type="entry name" value="CBS_dom"/>
</dbReference>
<reference evidence="13" key="2">
    <citation type="submission" date="2015-06" db="UniProtKB">
        <authorList>
            <consortium name="EnsemblMetazoa"/>
        </authorList>
    </citation>
    <scope>IDENTIFICATION</scope>
</reference>
<keyword evidence="2 11" id="KW-0813">Transport</keyword>
<keyword evidence="6 11" id="KW-0406">Ion transport</keyword>
<dbReference type="InterPro" id="IPR046342">
    <property type="entry name" value="CBS_dom_sf"/>
</dbReference>
<dbReference type="Pfam" id="PF00654">
    <property type="entry name" value="Voltage_CLC"/>
    <property type="match status" value="1"/>
</dbReference>
<dbReference type="Gene3D" id="3.10.580.10">
    <property type="entry name" value="CBS-domain"/>
    <property type="match status" value="1"/>
</dbReference>
<dbReference type="Pfam" id="PF00571">
    <property type="entry name" value="CBS"/>
    <property type="match status" value="1"/>
</dbReference>
<dbReference type="EnsemblMetazoa" id="tetur05g06770.1">
    <property type="protein sequence ID" value="tetur05g06770.1"/>
    <property type="gene ID" value="tetur05g06770"/>
</dbReference>
<evidence type="ECO:0000256" key="5">
    <source>
        <dbReference type="ARBA" id="ARBA00022989"/>
    </source>
</evidence>
<dbReference type="eggNOG" id="KOG0474">
    <property type="taxonomic scope" value="Eukaryota"/>
</dbReference>
<comment type="caution">
    <text evidence="11">Lacks conserved residue(s) required for the propagation of feature annotation.</text>
</comment>
<accession>T1K5M1</accession>
<dbReference type="InterPro" id="IPR014743">
    <property type="entry name" value="Cl-channel_core"/>
</dbReference>
<evidence type="ECO:0000259" key="12">
    <source>
        <dbReference type="PROSITE" id="PS51371"/>
    </source>
</evidence>
<evidence type="ECO:0000313" key="13">
    <source>
        <dbReference type="EnsemblMetazoa" id="tetur05g06770.1"/>
    </source>
</evidence>
<dbReference type="GO" id="GO:0005765">
    <property type="term" value="C:lysosomal membrane"/>
    <property type="evidence" value="ECO:0007669"/>
    <property type="project" value="TreeGrafter"/>
</dbReference>
<dbReference type="STRING" id="32264.T1K5M1"/>
<dbReference type="GO" id="GO:0005254">
    <property type="term" value="F:chloride channel activity"/>
    <property type="evidence" value="ECO:0007669"/>
    <property type="project" value="UniProtKB-UniRule"/>
</dbReference>
<dbReference type="EMBL" id="CAEY01001590">
    <property type="status" value="NOT_ANNOTATED_CDS"/>
    <property type="molecule type" value="Genomic_DNA"/>
</dbReference>
<dbReference type="SUPFAM" id="SSF54631">
    <property type="entry name" value="CBS-domain pair"/>
    <property type="match status" value="1"/>
</dbReference>
<evidence type="ECO:0000256" key="6">
    <source>
        <dbReference type="ARBA" id="ARBA00023065"/>
    </source>
</evidence>
<evidence type="ECO:0000256" key="8">
    <source>
        <dbReference type="ARBA" id="ARBA00023136"/>
    </source>
</evidence>
<evidence type="ECO:0000256" key="7">
    <source>
        <dbReference type="ARBA" id="ARBA00023122"/>
    </source>
</evidence>
<keyword evidence="3 11" id="KW-0812">Transmembrane</keyword>
<evidence type="ECO:0000256" key="9">
    <source>
        <dbReference type="ARBA" id="ARBA00023214"/>
    </source>
</evidence>
<organism evidence="13 14">
    <name type="scientific">Tetranychus urticae</name>
    <name type="common">Two-spotted spider mite</name>
    <dbReference type="NCBI Taxonomy" id="32264"/>
    <lineage>
        <taxon>Eukaryota</taxon>
        <taxon>Metazoa</taxon>
        <taxon>Ecdysozoa</taxon>
        <taxon>Arthropoda</taxon>
        <taxon>Chelicerata</taxon>
        <taxon>Arachnida</taxon>
        <taxon>Acari</taxon>
        <taxon>Acariformes</taxon>
        <taxon>Trombidiformes</taxon>
        <taxon>Prostigmata</taxon>
        <taxon>Eleutherengona</taxon>
        <taxon>Raphignathae</taxon>
        <taxon>Tetranychoidea</taxon>
        <taxon>Tetranychidae</taxon>
        <taxon>Tetranychus</taxon>
    </lineage>
</organism>
<dbReference type="InterPro" id="IPR051280">
    <property type="entry name" value="Cl-channel/antiporter"/>
</dbReference>
<feature type="transmembrane region" description="Helical" evidence="11">
    <location>
        <begin position="327"/>
        <end position="350"/>
    </location>
</feature>
<evidence type="ECO:0000256" key="2">
    <source>
        <dbReference type="ARBA" id="ARBA00022448"/>
    </source>
</evidence>
<evidence type="ECO:0000256" key="3">
    <source>
        <dbReference type="ARBA" id="ARBA00022692"/>
    </source>
</evidence>
<protein>
    <recommendedName>
        <fullName evidence="11">Chloride channel protein</fullName>
    </recommendedName>
</protein>
<comment type="subcellular location">
    <subcellularLocation>
        <location evidence="1 11">Membrane</location>
        <topology evidence="1 11">Multi-pass membrane protein</topology>
    </subcellularLocation>
</comment>
<evidence type="ECO:0000256" key="1">
    <source>
        <dbReference type="ARBA" id="ARBA00004141"/>
    </source>
</evidence>
<dbReference type="Proteomes" id="UP000015104">
    <property type="component" value="Unassembled WGS sequence"/>
</dbReference>
<feature type="transmembrane region" description="Helical" evidence="11">
    <location>
        <begin position="45"/>
        <end position="65"/>
    </location>
</feature>
<evidence type="ECO:0000256" key="11">
    <source>
        <dbReference type="RuleBase" id="RU361221"/>
    </source>
</evidence>
<name>T1K5M1_TETUR</name>
<dbReference type="CDD" id="cd04591">
    <property type="entry name" value="CBS_pair_voltage-gated_CLC_euk_bac"/>
    <property type="match status" value="1"/>
</dbReference>
<feature type="transmembrane region" description="Helical" evidence="11">
    <location>
        <begin position="464"/>
        <end position="488"/>
    </location>
</feature>
<feature type="transmembrane region" description="Helical" evidence="11">
    <location>
        <begin position="429"/>
        <end position="448"/>
    </location>
</feature>
<dbReference type="OMA" id="KCDHNGF"/>
<keyword evidence="8 11" id="KW-0472">Membrane</keyword>
<proteinExistence type="inferred from homology"/>
<reference evidence="14" key="1">
    <citation type="submission" date="2011-08" db="EMBL/GenBank/DDBJ databases">
        <authorList>
            <person name="Rombauts S."/>
        </authorList>
    </citation>
    <scope>NUCLEOTIDE SEQUENCE</scope>
    <source>
        <strain evidence="14">London</strain>
    </source>
</reference>
<dbReference type="PANTHER" id="PTHR11689:SF136">
    <property type="entry name" value="H(+)_CL(-) EXCHANGE TRANSPORTER 7"/>
    <property type="match status" value="1"/>
</dbReference>
<keyword evidence="14" id="KW-1185">Reference proteome</keyword>
<feature type="transmembrane region" description="Helical" evidence="11">
    <location>
        <begin position="401"/>
        <end position="423"/>
    </location>
</feature>
<feature type="domain" description="CBS" evidence="12">
    <location>
        <begin position="671"/>
        <end position="729"/>
    </location>
</feature>
<keyword evidence="9 11" id="KW-0868">Chloride</keyword>
<evidence type="ECO:0000256" key="4">
    <source>
        <dbReference type="ARBA" id="ARBA00022737"/>
    </source>
</evidence>